<reference evidence="2 3" key="1">
    <citation type="submission" date="2016-07" db="EMBL/GenBank/DDBJ databases">
        <title>Pervasive Adenine N6-methylation of Active Genes in Fungi.</title>
        <authorList>
            <consortium name="DOE Joint Genome Institute"/>
            <person name="Mondo S.J."/>
            <person name="Dannebaum R.O."/>
            <person name="Kuo R.C."/>
            <person name="Labutti K."/>
            <person name="Haridas S."/>
            <person name="Kuo A."/>
            <person name="Salamov A."/>
            <person name="Ahrendt S.R."/>
            <person name="Lipzen A."/>
            <person name="Sullivan W."/>
            <person name="Andreopoulos W.B."/>
            <person name="Clum A."/>
            <person name="Lindquist E."/>
            <person name="Daum C."/>
            <person name="Ramamoorthy G.K."/>
            <person name="Gryganskyi A."/>
            <person name="Culley D."/>
            <person name="Magnuson J.K."/>
            <person name="James T.Y."/>
            <person name="O'Malley M.A."/>
            <person name="Stajich J.E."/>
            <person name="Spatafora J.W."/>
            <person name="Visel A."/>
            <person name="Grigoriev I.V."/>
        </authorList>
    </citation>
    <scope>NUCLEOTIDE SEQUENCE [LARGE SCALE GENOMIC DNA]</scope>
    <source>
        <strain evidence="2 3">JEL800</strain>
    </source>
</reference>
<feature type="signal peptide" evidence="1">
    <location>
        <begin position="1"/>
        <end position="17"/>
    </location>
</feature>
<evidence type="ECO:0000256" key="1">
    <source>
        <dbReference type="SAM" id="SignalP"/>
    </source>
</evidence>
<proteinExistence type="predicted"/>
<keyword evidence="3" id="KW-1185">Reference proteome</keyword>
<name>A0A1Y2CXH9_9FUNG</name>
<sequence length="317" mass="32242">MQTTLVLAAFAASTALAAKPTGTLNVAVDPNIATNQCIGGSIQVTISANGVPLVNPDTAGDETQIVIAVTSASATTSSTAALTQSLRSLLNGASSVNQVITIPQGALVGGNGYSDAVVQASIYYASQPTNNAIAVSSTPFSVWQCDTNAKVAGSGSLTYTAPKSLICAGDVISYNLTLQGVPAFDPKYGPTYVRIETEPAADVTENRGPYLNSANVLPPVVLTANTLTGLSGQYVVPRGYSGINGFYFKAELNYFGSNATNGHSKSLFNVGDVYVCGPTKATTAPATTATATVTTKSGADKALMAFGAVAAMFISLL</sequence>
<accession>A0A1Y2CXH9</accession>
<protein>
    <submittedName>
        <fullName evidence="2">Uncharacterized protein</fullName>
    </submittedName>
</protein>
<dbReference type="OrthoDB" id="2137684at2759"/>
<feature type="chain" id="PRO_5012960207" evidence="1">
    <location>
        <begin position="18"/>
        <end position="317"/>
    </location>
</feature>
<evidence type="ECO:0000313" key="3">
    <source>
        <dbReference type="Proteomes" id="UP000193642"/>
    </source>
</evidence>
<dbReference type="EMBL" id="MCGO01000005">
    <property type="protein sequence ID" value="ORY51677.1"/>
    <property type="molecule type" value="Genomic_DNA"/>
</dbReference>
<evidence type="ECO:0000313" key="2">
    <source>
        <dbReference type="EMBL" id="ORY51677.1"/>
    </source>
</evidence>
<keyword evidence="1" id="KW-0732">Signal</keyword>
<gene>
    <name evidence="2" type="ORF">BCR33DRAFT_712686</name>
</gene>
<comment type="caution">
    <text evidence="2">The sequence shown here is derived from an EMBL/GenBank/DDBJ whole genome shotgun (WGS) entry which is preliminary data.</text>
</comment>
<dbReference type="Proteomes" id="UP000193642">
    <property type="component" value="Unassembled WGS sequence"/>
</dbReference>
<dbReference type="AlphaFoldDB" id="A0A1Y2CXH9"/>
<organism evidence="2 3">
    <name type="scientific">Rhizoclosmatium globosum</name>
    <dbReference type="NCBI Taxonomy" id="329046"/>
    <lineage>
        <taxon>Eukaryota</taxon>
        <taxon>Fungi</taxon>
        <taxon>Fungi incertae sedis</taxon>
        <taxon>Chytridiomycota</taxon>
        <taxon>Chytridiomycota incertae sedis</taxon>
        <taxon>Chytridiomycetes</taxon>
        <taxon>Chytridiales</taxon>
        <taxon>Chytriomycetaceae</taxon>
        <taxon>Rhizoclosmatium</taxon>
    </lineage>
</organism>